<accession>A0A0D3IAJ7</accession>
<reference evidence="9" key="2">
    <citation type="submission" date="2024-10" db="UniProtKB">
        <authorList>
            <consortium name="EnsemblProtists"/>
        </authorList>
    </citation>
    <scope>IDENTIFICATION</scope>
</reference>
<dbReference type="EnsemblProtists" id="EOD08282">
    <property type="protein sequence ID" value="EOD08282"/>
    <property type="gene ID" value="EMIHUDRAFT_258305"/>
</dbReference>
<comment type="subcellular location">
    <subcellularLocation>
        <location evidence="1">Membrane</location>
        <topology evidence="1">Multi-pass membrane protein</topology>
    </subcellularLocation>
</comment>
<evidence type="ECO:0000256" key="5">
    <source>
        <dbReference type="ARBA" id="ARBA00022989"/>
    </source>
</evidence>
<evidence type="ECO:0000256" key="2">
    <source>
        <dbReference type="ARBA" id="ARBA00005364"/>
    </source>
</evidence>
<evidence type="ECO:0000313" key="9">
    <source>
        <dbReference type="EnsemblProtists" id="EOD08282"/>
    </source>
</evidence>
<dbReference type="GO" id="GO:0005262">
    <property type="term" value="F:calcium channel activity"/>
    <property type="evidence" value="ECO:0007669"/>
    <property type="project" value="TreeGrafter"/>
</dbReference>
<evidence type="ECO:0000259" key="8">
    <source>
        <dbReference type="Pfam" id="PF01699"/>
    </source>
</evidence>
<reference evidence="10" key="1">
    <citation type="journal article" date="2013" name="Nature">
        <title>Pan genome of the phytoplankton Emiliania underpins its global distribution.</title>
        <authorList>
            <person name="Read B.A."/>
            <person name="Kegel J."/>
            <person name="Klute M.J."/>
            <person name="Kuo A."/>
            <person name="Lefebvre S.C."/>
            <person name="Maumus F."/>
            <person name="Mayer C."/>
            <person name="Miller J."/>
            <person name="Monier A."/>
            <person name="Salamov A."/>
            <person name="Young J."/>
            <person name="Aguilar M."/>
            <person name="Claverie J.M."/>
            <person name="Frickenhaus S."/>
            <person name="Gonzalez K."/>
            <person name="Herman E.K."/>
            <person name="Lin Y.C."/>
            <person name="Napier J."/>
            <person name="Ogata H."/>
            <person name="Sarno A.F."/>
            <person name="Shmutz J."/>
            <person name="Schroeder D."/>
            <person name="de Vargas C."/>
            <person name="Verret F."/>
            <person name="von Dassow P."/>
            <person name="Valentin K."/>
            <person name="Van de Peer Y."/>
            <person name="Wheeler G."/>
            <person name="Dacks J.B."/>
            <person name="Delwiche C.F."/>
            <person name="Dyhrman S.T."/>
            <person name="Glockner G."/>
            <person name="John U."/>
            <person name="Richards T."/>
            <person name="Worden A.Z."/>
            <person name="Zhang X."/>
            <person name="Grigoriev I.V."/>
            <person name="Allen A.E."/>
            <person name="Bidle K."/>
            <person name="Borodovsky M."/>
            <person name="Bowler C."/>
            <person name="Brownlee C."/>
            <person name="Cock J.M."/>
            <person name="Elias M."/>
            <person name="Gladyshev V.N."/>
            <person name="Groth M."/>
            <person name="Guda C."/>
            <person name="Hadaegh A."/>
            <person name="Iglesias-Rodriguez M.D."/>
            <person name="Jenkins J."/>
            <person name="Jones B.M."/>
            <person name="Lawson T."/>
            <person name="Leese F."/>
            <person name="Lindquist E."/>
            <person name="Lobanov A."/>
            <person name="Lomsadze A."/>
            <person name="Malik S.B."/>
            <person name="Marsh M.E."/>
            <person name="Mackinder L."/>
            <person name="Mock T."/>
            <person name="Mueller-Roeber B."/>
            <person name="Pagarete A."/>
            <person name="Parker M."/>
            <person name="Probert I."/>
            <person name="Quesneville H."/>
            <person name="Raines C."/>
            <person name="Rensing S.A."/>
            <person name="Riano-Pachon D.M."/>
            <person name="Richier S."/>
            <person name="Rokitta S."/>
            <person name="Shiraiwa Y."/>
            <person name="Soanes D.M."/>
            <person name="van der Giezen M."/>
            <person name="Wahlund T.M."/>
            <person name="Williams B."/>
            <person name="Wilson W."/>
            <person name="Wolfe G."/>
            <person name="Wurch L.L."/>
        </authorList>
    </citation>
    <scope>NUCLEOTIDE SEQUENCE</scope>
</reference>
<evidence type="ECO:0000313" key="10">
    <source>
        <dbReference type="Proteomes" id="UP000013827"/>
    </source>
</evidence>
<dbReference type="PaxDb" id="2903-EOD08282"/>
<dbReference type="HOGENOM" id="CLU_1879324_0_0_1"/>
<dbReference type="RefSeq" id="XP_005760711.1">
    <property type="nucleotide sequence ID" value="XM_005760654.1"/>
</dbReference>
<dbReference type="KEGG" id="ehx:EMIHUDRAFT_258305"/>
<keyword evidence="5 7" id="KW-1133">Transmembrane helix</keyword>
<dbReference type="Pfam" id="PF01699">
    <property type="entry name" value="Na_Ca_ex"/>
    <property type="match status" value="1"/>
</dbReference>
<dbReference type="GeneID" id="17254434"/>
<dbReference type="InterPro" id="IPR004837">
    <property type="entry name" value="NaCa_Exmemb"/>
</dbReference>
<dbReference type="PANTHER" id="PTHR10846">
    <property type="entry name" value="SODIUM/POTASSIUM/CALCIUM EXCHANGER"/>
    <property type="match status" value="1"/>
</dbReference>
<organism evidence="9 10">
    <name type="scientific">Emiliania huxleyi (strain CCMP1516)</name>
    <dbReference type="NCBI Taxonomy" id="280463"/>
    <lineage>
        <taxon>Eukaryota</taxon>
        <taxon>Haptista</taxon>
        <taxon>Haptophyta</taxon>
        <taxon>Prymnesiophyceae</taxon>
        <taxon>Isochrysidales</taxon>
        <taxon>Noelaerhabdaceae</taxon>
        <taxon>Emiliania</taxon>
    </lineage>
</organism>
<keyword evidence="6 7" id="KW-0472">Membrane</keyword>
<dbReference type="AlphaFoldDB" id="A0A0D3IAJ7"/>
<evidence type="ECO:0000256" key="4">
    <source>
        <dbReference type="ARBA" id="ARBA00022692"/>
    </source>
</evidence>
<dbReference type="GO" id="GO:0006874">
    <property type="term" value="P:intracellular calcium ion homeostasis"/>
    <property type="evidence" value="ECO:0007669"/>
    <property type="project" value="TreeGrafter"/>
</dbReference>
<feature type="domain" description="Sodium/calcium exchanger membrane region" evidence="8">
    <location>
        <begin position="3"/>
        <end position="59"/>
    </location>
</feature>
<keyword evidence="3" id="KW-0050">Antiport</keyword>
<protein>
    <recommendedName>
        <fullName evidence="8">Sodium/calcium exchanger membrane region domain-containing protein</fullName>
    </recommendedName>
</protein>
<dbReference type="GO" id="GO:0008273">
    <property type="term" value="F:calcium, potassium:sodium antiporter activity"/>
    <property type="evidence" value="ECO:0007669"/>
    <property type="project" value="TreeGrafter"/>
</dbReference>
<sequence>MAVNIPGIVMGTIVLSSGTSVPDSLSSIVVARKGEGDMAVASAIANTLAITKFPVLVLPYKCIGKLQKAFSWPLISAFKLSMSESMRDKCKYWFTWNFGVSVAWICILITVTSPYVVGATLHSSYRACGFRNELKS</sequence>
<dbReference type="GO" id="GO:0005886">
    <property type="term" value="C:plasma membrane"/>
    <property type="evidence" value="ECO:0007669"/>
    <property type="project" value="TreeGrafter"/>
</dbReference>
<evidence type="ECO:0000256" key="7">
    <source>
        <dbReference type="SAM" id="Phobius"/>
    </source>
</evidence>
<dbReference type="Proteomes" id="UP000013827">
    <property type="component" value="Unassembled WGS sequence"/>
</dbReference>
<evidence type="ECO:0000256" key="3">
    <source>
        <dbReference type="ARBA" id="ARBA00022449"/>
    </source>
</evidence>
<dbReference type="InterPro" id="IPR044880">
    <property type="entry name" value="NCX_ion-bd_dom_sf"/>
</dbReference>
<dbReference type="InterPro" id="IPR004481">
    <property type="entry name" value="K/Na/Ca-exchanger"/>
</dbReference>
<proteinExistence type="inferred from homology"/>
<evidence type="ECO:0000256" key="6">
    <source>
        <dbReference type="ARBA" id="ARBA00023136"/>
    </source>
</evidence>
<name>A0A0D3IAJ7_EMIH1</name>
<keyword evidence="4 7" id="KW-0812">Transmembrane</keyword>
<keyword evidence="3" id="KW-0813">Transport</keyword>
<comment type="similarity">
    <text evidence="2">Belongs to the Ca(2+):cation antiporter (CaCA) (TC 2.A.19) family. SLC24A subfamily.</text>
</comment>
<keyword evidence="10" id="KW-1185">Reference proteome</keyword>
<feature type="transmembrane region" description="Helical" evidence="7">
    <location>
        <begin position="92"/>
        <end position="117"/>
    </location>
</feature>
<evidence type="ECO:0000256" key="1">
    <source>
        <dbReference type="ARBA" id="ARBA00004141"/>
    </source>
</evidence>
<dbReference type="PANTHER" id="PTHR10846:SF73">
    <property type="entry name" value="SODIUM_CALCIUM EXCHANGER MEMBRANE REGION DOMAIN-CONTAINING PROTEIN"/>
    <property type="match status" value="1"/>
</dbReference>
<dbReference type="Gene3D" id="1.20.1420.30">
    <property type="entry name" value="NCX, central ion-binding region"/>
    <property type="match status" value="1"/>
</dbReference>